<evidence type="ECO:0000256" key="1">
    <source>
        <dbReference type="ARBA" id="ARBA00004370"/>
    </source>
</evidence>
<dbReference type="AlphaFoldDB" id="A0A368LJP0"/>
<dbReference type="EMBL" id="QPGL01000002">
    <property type="protein sequence ID" value="RCS70891.1"/>
    <property type="molecule type" value="Genomic_DNA"/>
</dbReference>
<dbReference type="OrthoDB" id="328594at2"/>
<feature type="transmembrane region" description="Helical" evidence="5">
    <location>
        <begin position="112"/>
        <end position="132"/>
    </location>
</feature>
<protein>
    <recommendedName>
        <fullName evidence="8">MAPEG family protein</fullName>
    </recommendedName>
</protein>
<feature type="transmembrane region" description="Helical" evidence="5">
    <location>
        <begin position="56"/>
        <end position="75"/>
    </location>
</feature>
<feature type="transmembrane region" description="Helical" evidence="5">
    <location>
        <begin position="81"/>
        <end position="100"/>
    </location>
</feature>
<dbReference type="RefSeq" id="WP_086962978.1">
    <property type="nucleotide sequence ID" value="NZ_AP018681.1"/>
</dbReference>
<dbReference type="InterPro" id="IPR023352">
    <property type="entry name" value="MAPEG-like_dom_sf"/>
</dbReference>
<dbReference type="Pfam" id="PF01124">
    <property type="entry name" value="MAPEG"/>
    <property type="match status" value="1"/>
</dbReference>
<comment type="caution">
    <text evidence="6">The sequence shown here is derived from an EMBL/GenBank/DDBJ whole genome shotgun (WGS) entry which is preliminary data.</text>
</comment>
<gene>
    <name evidence="6" type="ORF">CIK83_16010</name>
</gene>
<feature type="transmembrane region" description="Helical" evidence="5">
    <location>
        <begin position="6"/>
        <end position="24"/>
    </location>
</feature>
<dbReference type="SUPFAM" id="SSF161084">
    <property type="entry name" value="MAPEG domain-like"/>
    <property type="match status" value="1"/>
</dbReference>
<dbReference type="Proteomes" id="UP000252479">
    <property type="component" value="Unassembled WGS sequence"/>
</dbReference>
<keyword evidence="2 5" id="KW-0812">Transmembrane</keyword>
<dbReference type="Gene3D" id="1.20.120.550">
    <property type="entry name" value="Membrane associated eicosanoid/glutathione metabolism-like domain"/>
    <property type="match status" value="1"/>
</dbReference>
<name>A0A368LJP0_9VIBR</name>
<evidence type="ECO:0008006" key="8">
    <source>
        <dbReference type="Google" id="ProtNLM"/>
    </source>
</evidence>
<keyword evidence="3 5" id="KW-1133">Transmembrane helix</keyword>
<reference evidence="6 7" key="1">
    <citation type="journal article" date="2017" name="Elife">
        <title>Extensive horizontal gene transfer in cheese-associated bacteria.</title>
        <authorList>
            <person name="Bonham K.S."/>
            <person name="Wolfe B.E."/>
            <person name="Dutton R.J."/>
        </authorList>
    </citation>
    <scope>NUCLEOTIDE SEQUENCE [LARGE SCALE GENOMIC DNA]</scope>
    <source>
        <strain evidence="6 7">JB196</strain>
    </source>
</reference>
<dbReference type="GeneID" id="303190428"/>
<dbReference type="InterPro" id="IPR001129">
    <property type="entry name" value="Membr-assoc_MAPEG"/>
</dbReference>
<dbReference type="GO" id="GO:0016020">
    <property type="term" value="C:membrane"/>
    <property type="evidence" value="ECO:0007669"/>
    <property type="project" value="UniProtKB-SubCell"/>
</dbReference>
<evidence type="ECO:0000256" key="2">
    <source>
        <dbReference type="ARBA" id="ARBA00022692"/>
    </source>
</evidence>
<proteinExistence type="predicted"/>
<comment type="subcellular location">
    <subcellularLocation>
        <location evidence="1">Membrane</location>
    </subcellularLocation>
</comment>
<evidence type="ECO:0000256" key="5">
    <source>
        <dbReference type="SAM" id="Phobius"/>
    </source>
</evidence>
<evidence type="ECO:0000256" key="3">
    <source>
        <dbReference type="ARBA" id="ARBA00022989"/>
    </source>
</evidence>
<accession>A0A368LJP0</accession>
<evidence type="ECO:0000313" key="6">
    <source>
        <dbReference type="EMBL" id="RCS70891.1"/>
    </source>
</evidence>
<keyword evidence="4 5" id="KW-0472">Membrane</keyword>
<evidence type="ECO:0000313" key="7">
    <source>
        <dbReference type="Proteomes" id="UP000252479"/>
    </source>
</evidence>
<keyword evidence="7" id="KW-1185">Reference proteome</keyword>
<evidence type="ECO:0000256" key="4">
    <source>
        <dbReference type="ARBA" id="ARBA00023136"/>
    </source>
</evidence>
<organism evidence="6 7">
    <name type="scientific">Vibrio casei</name>
    <dbReference type="NCBI Taxonomy" id="673372"/>
    <lineage>
        <taxon>Bacteria</taxon>
        <taxon>Pseudomonadati</taxon>
        <taxon>Pseudomonadota</taxon>
        <taxon>Gammaproteobacteria</taxon>
        <taxon>Vibrionales</taxon>
        <taxon>Vibrionaceae</taxon>
        <taxon>Vibrio</taxon>
    </lineage>
</organism>
<sequence>MLYPMAAMVLLIFIVGCVTLKVRINSVKSKQISLKYFQLMQGDNLPDMVVKTNRHLANLFEIPVLFYVVCTLYVSLHIDSIFGLVVAWLFVLFRYLHSYIHLGSNNVRHRALAFWGSFLCVLVLWINLLIIAS</sequence>